<keyword evidence="1" id="KW-0472">Membrane</keyword>
<keyword evidence="1" id="KW-1133">Transmembrane helix</keyword>
<dbReference type="EMBL" id="JBBPBN010000053">
    <property type="protein sequence ID" value="KAK8990912.1"/>
    <property type="molecule type" value="Genomic_DNA"/>
</dbReference>
<keyword evidence="2" id="KW-0732">Signal</keyword>
<name>A0ABR2PR32_9ROSI</name>
<reference evidence="3 4" key="1">
    <citation type="journal article" date="2024" name="G3 (Bethesda)">
        <title>Genome assembly of Hibiscus sabdariffa L. provides insights into metabolisms of medicinal natural products.</title>
        <authorList>
            <person name="Kim T."/>
        </authorList>
    </citation>
    <scope>NUCLEOTIDE SEQUENCE [LARGE SCALE GENOMIC DNA]</scope>
    <source>
        <strain evidence="3">TK-2024</strain>
        <tissue evidence="3">Old leaves</tissue>
    </source>
</reference>
<dbReference type="Proteomes" id="UP001396334">
    <property type="component" value="Unassembled WGS sequence"/>
</dbReference>
<sequence>MLSILSIFLSVFALILREFPPTGSACFSCRFGIWENLSLLTPLSIGLDLAAAVAVFCADPVVSPGVFILRVPPHPWFTLQGYLSGRRSWMVQGSGGFLAASPVLRWWCNLLSRKLWQHRRSLSHYFSPRCLFLWRHLLSLPLFFSVFGFQPPIGLTYLLCFSFAAFFRTPVMGGARSPFPTGGAWTPNPVDLAVWYSGHPVVTWIGLDVAWVRSYLTWVVVDLDVAWVGSNLTWVVYSCCPEVS</sequence>
<comment type="caution">
    <text evidence="3">The sequence shown here is derived from an EMBL/GenBank/DDBJ whole genome shotgun (WGS) entry which is preliminary data.</text>
</comment>
<gene>
    <name evidence="3" type="ORF">V6N11_028868</name>
</gene>
<keyword evidence="1" id="KW-0812">Transmembrane</keyword>
<feature type="signal peptide" evidence="2">
    <location>
        <begin position="1"/>
        <end position="25"/>
    </location>
</feature>
<evidence type="ECO:0000313" key="3">
    <source>
        <dbReference type="EMBL" id="KAK8990912.1"/>
    </source>
</evidence>
<keyword evidence="4" id="KW-1185">Reference proteome</keyword>
<protein>
    <submittedName>
        <fullName evidence="3">Uncharacterized protein</fullName>
    </submittedName>
</protein>
<evidence type="ECO:0000256" key="1">
    <source>
        <dbReference type="SAM" id="Phobius"/>
    </source>
</evidence>
<accession>A0ABR2PR32</accession>
<feature type="transmembrane region" description="Helical" evidence="1">
    <location>
        <begin position="142"/>
        <end position="167"/>
    </location>
</feature>
<evidence type="ECO:0000313" key="4">
    <source>
        <dbReference type="Proteomes" id="UP001396334"/>
    </source>
</evidence>
<evidence type="ECO:0000256" key="2">
    <source>
        <dbReference type="SAM" id="SignalP"/>
    </source>
</evidence>
<feature type="chain" id="PRO_5046265050" evidence="2">
    <location>
        <begin position="26"/>
        <end position="244"/>
    </location>
</feature>
<organism evidence="3 4">
    <name type="scientific">Hibiscus sabdariffa</name>
    <name type="common">roselle</name>
    <dbReference type="NCBI Taxonomy" id="183260"/>
    <lineage>
        <taxon>Eukaryota</taxon>
        <taxon>Viridiplantae</taxon>
        <taxon>Streptophyta</taxon>
        <taxon>Embryophyta</taxon>
        <taxon>Tracheophyta</taxon>
        <taxon>Spermatophyta</taxon>
        <taxon>Magnoliopsida</taxon>
        <taxon>eudicotyledons</taxon>
        <taxon>Gunneridae</taxon>
        <taxon>Pentapetalae</taxon>
        <taxon>rosids</taxon>
        <taxon>malvids</taxon>
        <taxon>Malvales</taxon>
        <taxon>Malvaceae</taxon>
        <taxon>Malvoideae</taxon>
        <taxon>Hibiscus</taxon>
    </lineage>
</organism>
<proteinExistence type="predicted"/>